<dbReference type="Proteomes" id="UP001595685">
    <property type="component" value="Unassembled WGS sequence"/>
</dbReference>
<dbReference type="EMBL" id="JBHRWW010000004">
    <property type="protein sequence ID" value="MFC3688202.1"/>
    <property type="molecule type" value="Genomic_DNA"/>
</dbReference>
<comment type="caution">
    <text evidence="2">The sequence shown here is derived from an EMBL/GenBank/DDBJ whole genome shotgun (WGS) entry which is preliminary data.</text>
</comment>
<organism evidence="2 3">
    <name type="scientific">Aquipuribacter hungaricus</name>
    <dbReference type="NCBI Taxonomy" id="545624"/>
    <lineage>
        <taxon>Bacteria</taxon>
        <taxon>Bacillati</taxon>
        <taxon>Actinomycetota</taxon>
        <taxon>Actinomycetes</taxon>
        <taxon>Micrococcales</taxon>
        <taxon>Intrasporangiaceae</taxon>
        <taxon>Aquipuribacter</taxon>
    </lineage>
</organism>
<protein>
    <submittedName>
        <fullName evidence="2">YbdD/YjiX family protein</fullName>
    </submittedName>
</protein>
<name>A0ABV7WFJ4_9MICO</name>
<dbReference type="Pfam" id="PF04328">
    <property type="entry name" value="Sel_put"/>
    <property type="match status" value="1"/>
</dbReference>
<keyword evidence="3" id="KW-1185">Reference proteome</keyword>
<proteinExistence type="predicted"/>
<dbReference type="RefSeq" id="WP_340290023.1">
    <property type="nucleotide sequence ID" value="NZ_JBBEOI010000014.1"/>
</dbReference>
<evidence type="ECO:0000313" key="2">
    <source>
        <dbReference type="EMBL" id="MFC3688202.1"/>
    </source>
</evidence>
<gene>
    <name evidence="2" type="ORF">ACFOLH_07595</name>
</gene>
<evidence type="ECO:0000313" key="3">
    <source>
        <dbReference type="Proteomes" id="UP001595685"/>
    </source>
</evidence>
<reference evidence="3" key="1">
    <citation type="journal article" date="2019" name="Int. J. Syst. Evol. Microbiol.">
        <title>The Global Catalogue of Microorganisms (GCM) 10K type strain sequencing project: providing services to taxonomists for standard genome sequencing and annotation.</title>
        <authorList>
            <consortium name="The Broad Institute Genomics Platform"/>
            <consortium name="The Broad Institute Genome Sequencing Center for Infectious Disease"/>
            <person name="Wu L."/>
            <person name="Ma J."/>
        </authorList>
    </citation>
    <scope>NUCLEOTIDE SEQUENCE [LARGE SCALE GENOMIC DNA]</scope>
    <source>
        <strain evidence="3">NCAIM B.02333</strain>
    </source>
</reference>
<sequence length="65" mass="7385">MPALPGLLARGWRGLVWYLRAVTGEDRWDAHVRECAAHGHPAGTRREFERQRQDRAEGAAVDRCC</sequence>
<evidence type="ECO:0000256" key="1">
    <source>
        <dbReference type="SAM" id="MobiDB-lite"/>
    </source>
</evidence>
<feature type="compositionally biased region" description="Basic and acidic residues" evidence="1">
    <location>
        <begin position="44"/>
        <end position="57"/>
    </location>
</feature>
<dbReference type="InterPro" id="IPR007423">
    <property type="entry name" value="Sel_put"/>
</dbReference>
<feature type="region of interest" description="Disordered" evidence="1">
    <location>
        <begin position="39"/>
        <end position="65"/>
    </location>
</feature>
<accession>A0ABV7WFJ4</accession>